<dbReference type="Pfam" id="PF13609">
    <property type="entry name" value="Porin_4"/>
    <property type="match status" value="1"/>
</dbReference>
<dbReference type="InterPro" id="IPR023614">
    <property type="entry name" value="Porin_dom_sf"/>
</dbReference>
<dbReference type="CDD" id="cd00342">
    <property type="entry name" value="gram_neg_porins"/>
    <property type="match status" value="1"/>
</dbReference>
<evidence type="ECO:0000256" key="8">
    <source>
        <dbReference type="ARBA" id="ARBA00023114"/>
    </source>
</evidence>
<evidence type="ECO:0000256" key="5">
    <source>
        <dbReference type="ARBA" id="ARBA00022692"/>
    </source>
</evidence>
<evidence type="ECO:0000256" key="6">
    <source>
        <dbReference type="ARBA" id="ARBA00022729"/>
    </source>
</evidence>
<dbReference type="PROSITE" id="PS51257">
    <property type="entry name" value="PROKAR_LIPOPROTEIN"/>
    <property type="match status" value="1"/>
</dbReference>
<keyword evidence="10" id="KW-0998">Cell outer membrane</keyword>
<dbReference type="AlphaFoldDB" id="A0A367PAU3"/>
<evidence type="ECO:0000256" key="4">
    <source>
        <dbReference type="ARBA" id="ARBA00022452"/>
    </source>
</evidence>
<dbReference type="InterPro" id="IPR050298">
    <property type="entry name" value="Gram-neg_bact_OMP"/>
</dbReference>
<comment type="subcellular location">
    <subcellularLocation>
        <location evidence="1">Cell outer membrane</location>
        <topology evidence="1">Multi-pass membrane protein</topology>
    </subcellularLocation>
</comment>
<dbReference type="GO" id="GO:0015288">
    <property type="term" value="F:porin activity"/>
    <property type="evidence" value="ECO:0007669"/>
    <property type="project" value="UniProtKB-KW"/>
</dbReference>
<feature type="chain" id="PRO_5016817686" evidence="11">
    <location>
        <begin position="21"/>
        <end position="387"/>
    </location>
</feature>
<dbReference type="PANTHER" id="PTHR34501">
    <property type="entry name" value="PROTEIN YDDL-RELATED"/>
    <property type="match status" value="1"/>
</dbReference>
<keyword evidence="4" id="KW-1134">Transmembrane beta strand</keyword>
<dbReference type="PANTHER" id="PTHR34501:SF9">
    <property type="entry name" value="MAJOR OUTER MEMBRANE PROTEIN P.IA"/>
    <property type="match status" value="1"/>
</dbReference>
<dbReference type="Gene3D" id="2.40.160.10">
    <property type="entry name" value="Porin"/>
    <property type="match status" value="1"/>
</dbReference>
<evidence type="ECO:0000256" key="2">
    <source>
        <dbReference type="ARBA" id="ARBA00011233"/>
    </source>
</evidence>
<evidence type="ECO:0000259" key="12">
    <source>
        <dbReference type="Pfam" id="PF13609"/>
    </source>
</evidence>
<dbReference type="GO" id="GO:0006811">
    <property type="term" value="P:monoatomic ion transport"/>
    <property type="evidence" value="ECO:0007669"/>
    <property type="project" value="UniProtKB-KW"/>
</dbReference>
<protein>
    <submittedName>
        <fullName evidence="13">Porin</fullName>
    </submittedName>
</protein>
<dbReference type="Proteomes" id="UP000253501">
    <property type="component" value="Unassembled WGS sequence"/>
</dbReference>
<reference evidence="13 14" key="1">
    <citation type="submission" date="2018-04" db="EMBL/GenBank/DDBJ databases">
        <title>Cupriavidus necator CR12 genome sequencing and assembly.</title>
        <authorList>
            <person name="Ben Fekih I."/>
            <person name="Mazhar H.S."/>
            <person name="Bello S.K."/>
            <person name="Rensing C."/>
        </authorList>
    </citation>
    <scope>NUCLEOTIDE SEQUENCE [LARGE SCALE GENOMIC DNA]</scope>
    <source>
        <strain evidence="13 14">CR12</strain>
    </source>
</reference>
<evidence type="ECO:0000256" key="1">
    <source>
        <dbReference type="ARBA" id="ARBA00004571"/>
    </source>
</evidence>
<keyword evidence="7" id="KW-0406">Ion transport</keyword>
<keyword evidence="5" id="KW-0812">Transmembrane</keyword>
<organism evidence="13 14">
    <name type="scientific">Cupriavidus necator</name>
    <name type="common">Alcaligenes eutrophus</name>
    <name type="synonym">Ralstonia eutropha</name>
    <dbReference type="NCBI Taxonomy" id="106590"/>
    <lineage>
        <taxon>Bacteria</taxon>
        <taxon>Pseudomonadati</taxon>
        <taxon>Pseudomonadota</taxon>
        <taxon>Betaproteobacteria</taxon>
        <taxon>Burkholderiales</taxon>
        <taxon>Burkholderiaceae</taxon>
        <taxon>Cupriavidus</taxon>
    </lineage>
</organism>
<keyword evidence="9" id="KW-0472">Membrane</keyword>
<evidence type="ECO:0000256" key="3">
    <source>
        <dbReference type="ARBA" id="ARBA00022448"/>
    </source>
</evidence>
<feature type="signal peptide" evidence="11">
    <location>
        <begin position="1"/>
        <end position="20"/>
    </location>
</feature>
<evidence type="ECO:0000256" key="9">
    <source>
        <dbReference type="ARBA" id="ARBA00023136"/>
    </source>
</evidence>
<comment type="caution">
    <text evidence="13">The sequence shown here is derived from an EMBL/GenBank/DDBJ whole genome shotgun (WGS) entry which is preliminary data.</text>
</comment>
<dbReference type="InterPro" id="IPR033900">
    <property type="entry name" value="Gram_neg_porin_domain"/>
</dbReference>
<keyword evidence="6 11" id="KW-0732">Signal</keyword>
<dbReference type="InterPro" id="IPR002299">
    <property type="entry name" value="Porin_Neis"/>
</dbReference>
<evidence type="ECO:0000313" key="13">
    <source>
        <dbReference type="EMBL" id="RCJ04653.1"/>
    </source>
</evidence>
<accession>A0A367PAU3</accession>
<dbReference type="PRINTS" id="PR00184">
    <property type="entry name" value="NEISSPPORIN"/>
</dbReference>
<evidence type="ECO:0000313" key="14">
    <source>
        <dbReference type="Proteomes" id="UP000253501"/>
    </source>
</evidence>
<proteinExistence type="predicted"/>
<keyword evidence="8" id="KW-0626">Porin</keyword>
<dbReference type="RefSeq" id="WP_114135223.1">
    <property type="nucleotide sequence ID" value="NZ_CP068436.1"/>
</dbReference>
<name>A0A367PAU3_CUPNE</name>
<gene>
    <name evidence="13" type="ORF">DDK22_30835</name>
</gene>
<comment type="subunit">
    <text evidence="2">Homotrimer.</text>
</comment>
<dbReference type="GO" id="GO:0009279">
    <property type="term" value="C:cell outer membrane"/>
    <property type="evidence" value="ECO:0007669"/>
    <property type="project" value="UniProtKB-SubCell"/>
</dbReference>
<keyword evidence="3" id="KW-0813">Transport</keyword>
<dbReference type="SUPFAM" id="SSF56935">
    <property type="entry name" value="Porins"/>
    <property type="match status" value="1"/>
</dbReference>
<evidence type="ECO:0000256" key="10">
    <source>
        <dbReference type="ARBA" id="ARBA00023237"/>
    </source>
</evidence>
<dbReference type="GO" id="GO:0046930">
    <property type="term" value="C:pore complex"/>
    <property type="evidence" value="ECO:0007669"/>
    <property type="project" value="UniProtKB-KW"/>
</dbReference>
<feature type="domain" description="Porin" evidence="12">
    <location>
        <begin position="9"/>
        <end position="346"/>
    </location>
</feature>
<evidence type="ECO:0000256" key="7">
    <source>
        <dbReference type="ARBA" id="ARBA00023065"/>
    </source>
</evidence>
<dbReference type="EMBL" id="QDHA01000093">
    <property type="protein sequence ID" value="RCJ04653.1"/>
    <property type="molecule type" value="Genomic_DNA"/>
</dbReference>
<evidence type="ECO:0000256" key="11">
    <source>
        <dbReference type="SAM" id="SignalP"/>
    </source>
</evidence>
<sequence length="387" mass="40551">MKKTGLVLVMAGAGCGTALAQGGVMLYGVADADLEFANHVGVAPAPANGYNPGPGNKVYRMNSGGLSGSRWGLRGREDLGSGMSSLFVLEGGYNEDAGTSQQGGRLFGRSAYVGLASKNYGQVAFGRQYTSLFDSMSNFVPALYATSYEPSALLLGPNYREDNTVKYKGAFGPLTASLHWSFGVGLAVPQTSPLLVAGGGNGEVPGQFRRNTGYGAGLSYIAGGISISAGYDQFNPAFGNGTGTFKNAAIAGSYAFGNAKVMGGYRWGQNRGANGSMVKRDDYYWIGGQYQVTSALGLIAEFAYDNIKNLFGNQSIPNPWQINLIGTYSFSKRTDVYLTSAYSKNAGLGLDSLANGFANSLALGNSYTLGRGESNMLGIALGVRHKF</sequence>